<sequence length="133" mass="14288">MKKLSTFLVAAAIALPAFAATNDAAVMRAAQDAVHSIRMNAAAQSMKTDVSPRRYDLLVRYSSDLDPESDSRALLQEFVSRLMKAGIDPSGKTSINVCSVQVGLKTPTGKDAVRPLGCLHYNPFTEAVTFDPS</sequence>
<name>A0AAJ5N874_9BURK</name>
<protein>
    <submittedName>
        <fullName evidence="2">Uncharacterized protein</fullName>
    </submittedName>
</protein>
<reference evidence="2 3" key="1">
    <citation type="submission" date="2017-11" db="EMBL/GenBank/DDBJ databases">
        <authorList>
            <person name="Seth-Smith MB H."/>
        </authorList>
    </citation>
    <scope>NUCLEOTIDE SEQUENCE [LARGE SCALE GENOMIC DNA]</scope>
    <source>
        <strain evidence="2">E</strain>
    </source>
</reference>
<feature type="chain" id="PRO_5042607052" evidence="1">
    <location>
        <begin position="20"/>
        <end position="133"/>
    </location>
</feature>
<dbReference type="Proteomes" id="UP000268684">
    <property type="component" value="Chromosome I"/>
</dbReference>
<accession>A0AAJ5N874</accession>
<proteinExistence type="predicted"/>
<dbReference type="AlphaFoldDB" id="A0AAJ5N874"/>
<dbReference type="GeneID" id="71053254"/>
<evidence type="ECO:0000313" key="3">
    <source>
        <dbReference type="Proteomes" id="UP000268684"/>
    </source>
</evidence>
<keyword evidence="3" id="KW-1185">Reference proteome</keyword>
<evidence type="ECO:0000256" key="1">
    <source>
        <dbReference type="SAM" id="SignalP"/>
    </source>
</evidence>
<dbReference type="EMBL" id="LR025742">
    <property type="protein sequence ID" value="VBB10655.1"/>
    <property type="molecule type" value="Genomic_DNA"/>
</dbReference>
<keyword evidence="1" id="KW-0732">Signal</keyword>
<feature type="signal peptide" evidence="1">
    <location>
        <begin position="1"/>
        <end position="19"/>
    </location>
</feature>
<dbReference type="RefSeq" id="WP_122166199.1">
    <property type="nucleotide sequence ID" value="NZ_LR025742.1"/>
</dbReference>
<organism evidence="2 3">
    <name type="scientific">Burkholderia stabilis</name>
    <dbReference type="NCBI Taxonomy" id="95485"/>
    <lineage>
        <taxon>Bacteria</taxon>
        <taxon>Pseudomonadati</taxon>
        <taxon>Pseudomonadota</taxon>
        <taxon>Betaproteobacteria</taxon>
        <taxon>Burkholderiales</taxon>
        <taxon>Burkholderiaceae</taxon>
        <taxon>Burkholderia</taxon>
        <taxon>Burkholderia cepacia complex</taxon>
    </lineage>
</organism>
<evidence type="ECO:0000313" key="2">
    <source>
        <dbReference type="EMBL" id="VBB10655.1"/>
    </source>
</evidence>
<gene>
    <name evidence="2" type="ORF">BSTAB16_0762</name>
</gene>